<evidence type="ECO:0000256" key="5">
    <source>
        <dbReference type="ARBA" id="ARBA00046315"/>
    </source>
</evidence>
<dbReference type="InterPro" id="IPR015421">
    <property type="entry name" value="PyrdxlP-dep_Trfase_major"/>
</dbReference>
<dbReference type="GO" id="GO:0030170">
    <property type="term" value="F:pyridoxal phosphate binding"/>
    <property type="evidence" value="ECO:0007669"/>
    <property type="project" value="InterPro"/>
</dbReference>
<dbReference type="GO" id="GO:0019450">
    <property type="term" value="P:L-cysteine catabolic process to pyruvate"/>
    <property type="evidence" value="ECO:0007669"/>
    <property type="project" value="TreeGrafter"/>
</dbReference>
<evidence type="ECO:0000313" key="11">
    <source>
        <dbReference type="Proteomes" id="UP000631034"/>
    </source>
</evidence>
<dbReference type="FunFam" id="3.40.640.10:FF:000046">
    <property type="entry name" value="Cystathionine gamma-lyase"/>
    <property type="match status" value="1"/>
</dbReference>
<feature type="modified residue" description="N6-(pyridoxal phosphate)lysine" evidence="8">
    <location>
        <position position="206"/>
    </location>
</feature>
<sequence>MAIKKDTAVTRGGRDSVRFEGAVNPPVYRASTIAFESVEDLDAAWARRFDRPYYGRYGTVSTLALEQALAAAEGAEHAVVTASGMGAIAGTLLAILRPGDHLLMADTVYQPARDFCDTHLARFGVATTYYDPRAGEGLRHLIRPETRVVYCESPGSLTFEVQDIPALSRVAREAGALVVMDNTWASPLGFPALERGVDIAIQSCTKYIVGHSDAMLGSAALNDRGLYERIKETLCSFGYACGSEEAFLGLRGLRTLSVRLERHMRNALEVARWLETRDEVERVLYPPLESDPGHALWGRDFTGAGGLMGVMLKPAPAAAVRHMVDGLSLFSLGFSWGGYESLALVTTGHIRRTAVPWTYSGPVLRLHIGLEDPQDLILDLERGLARLRDAQAHGKG</sequence>
<evidence type="ECO:0000313" key="10">
    <source>
        <dbReference type="EMBL" id="MBE1237068.1"/>
    </source>
</evidence>
<dbReference type="GO" id="GO:0047804">
    <property type="term" value="F:cysteine-S-conjugate beta-lyase activity"/>
    <property type="evidence" value="ECO:0007669"/>
    <property type="project" value="UniProtKB-EC"/>
</dbReference>
<accession>A0A8J7CCB0</accession>
<comment type="pathway">
    <text evidence="5">Amino-acid biosynthesis; L-methionine biosynthesis via de novo pathway; L-homocysteine from L-cystathionine: step 1/1.</text>
</comment>
<evidence type="ECO:0000256" key="3">
    <source>
        <dbReference type="ARBA" id="ARBA00022898"/>
    </source>
</evidence>
<keyword evidence="3 8" id="KW-0663">Pyridoxal phosphate</keyword>
<evidence type="ECO:0000256" key="8">
    <source>
        <dbReference type="PIRSR" id="PIRSR001434-2"/>
    </source>
</evidence>
<comment type="catalytic activity">
    <reaction evidence="6">
        <text>L,L-cystathionine + H2O = L-homocysteine + pyruvate + NH4(+)</text>
        <dbReference type="Rhea" id="RHEA:13965"/>
        <dbReference type="ChEBI" id="CHEBI:15361"/>
        <dbReference type="ChEBI" id="CHEBI:15377"/>
        <dbReference type="ChEBI" id="CHEBI:28938"/>
        <dbReference type="ChEBI" id="CHEBI:58161"/>
        <dbReference type="ChEBI" id="CHEBI:58199"/>
    </reaction>
</comment>
<comment type="caution">
    <text evidence="10">The sequence shown here is derived from an EMBL/GenBank/DDBJ whole genome shotgun (WGS) entry which is preliminary data.</text>
</comment>
<evidence type="ECO:0000256" key="7">
    <source>
        <dbReference type="ARBA" id="ARBA00047625"/>
    </source>
</evidence>
<protein>
    <submittedName>
        <fullName evidence="10">Cystathionine beta-lyase</fullName>
        <ecNumber evidence="10">4.4.1.8</ecNumber>
    </submittedName>
</protein>
<keyword evidence="11" id="KW-1185">Reference proteome</keyword>
<dbReference type="InterPro" id="IPR015424">
    <property type="entry name" value="PyrdxlP-dep_Trfase"/>
</dbReference>
<dbReference type="InterPro" id="IPR015422">
    <property type="entry name" value="PyrdxlP-dep_Trfase_small"/>
</dbReference>
<evidence type="ECO:0000256" key="2">
    <source>
        <dbReference type="ARBA" id="ARBA00009077"/>
    </source>
</evidence>
<name>A0A8J7CCB0_9PROT</name>
<organism evidence="10 11">
    <name type="scientific">Phaeovibrio sulfidiphilus</name>
    <dbReference type="NCBI Taxonomy" id="1220600"/>
    <lineage>
        <taxon>Bacteria</taxon>
        <taxon>Pseudomonadati</taxon>
        <taxon>Pseudomonadota</taxon>
        <taxon>Alphaproteobacteria</taxon>
        <taxon>Rhodospirillales</taxon>
        <taxon>Rhodospirillaceae</taxon>
        <taxon>Phaeovibrio</taxon>
    </lineage>
</organism>
<evidence type="ECO:0000256" key="6">
    <source>
        <dbReference type="ARBA" id="ARBA00047517"/>
    </source>
</evidence>
<dbReference type="EMBL" id="JACZHT010000003">
    <property type="protein sequence ID" value="MBE1237068.1"/>
    <property type="molecule type" value="Genomic_DNA"/>
</dbReference>
<dbReference type="NCBIfam" id="TIGR01324">
    <property type="entry name" value="cysta_beta_ly_B"/>
    <property type="match status" value="1"/>
</dbReference>
<comment type="catalytic activity">
    <reaction evidence="7">
        <text>an S-substituted L-cysteine + H2O = a thiol + pyruvate + NH4(+)</text>
        <dbReference type="Rhea" id="RHEA:18121"/>
        <dbReference type="ChEBI" id="CHEBI:15361"/>
        <dbReference type="ChEBI" id="CHEBI:15377"/>
        <dbReference type="ChEBI" id="CHEBI:28938"/>
        <dbReference type="ChEBI" id="CHEBI:29256"/>
        <dbReference type="ChEBI" id="CHEBI:58717"/>
        <dbReference type="EC" id="4.4.1.13"/>
    </reaction>
</comment>
<dbReference type="SUPFAM" id="SSF53383">
    <property type="entry name" value="PLP-dependent transferases"/>
    <property type="match status" value="1"/>
</dbReference>
<dbReference type="InterPro" id="IPR054542">
    <property type="entry name" value="Cys_met_metab_PP"/>
</dbReference>
<proteinExistence type="inferred from homology"/>
<dbReference type="EC" id="4.4.1.8" evidence="10"/>
<dbReference type="Gene3D" id="3.40.640.10">
    <property type="entry name" value="Type I PLP-dependent aspartate aminotransferase-like (Major domain)"/>
    <property type="match status" value="1"/>
</dbReference>
<dbReference type="Proteomes" id="UP000631034">
    <property type="component" value="Unassembled WGS sequence"/>
</dbReference>
<reference evidence="10" key="1">
    <citation type="submission" date="2020-10" db="EMBL/GenBank/DDBJ databases">
        <title>Genome sequence of the unusual species of purple photosynthetic bacteria, Phaeovibrio sulfidiphilus DSM 23193, type strain.</title>
        <authorList>
            <person name="Kyndt J.A."/>
            <person name="Meyer T.E."/>
        </authorList>
    </citation>
    <scope>NUCLEOTIDE SEQUENCE</scope>
    <source>
        <strain evidence="10">DSM 23193</strain>
    </source>
</reference>
<dbReference type="GO" id="GO:0019346">
    <property type="term" value="P:transsulfuration"/>
    <property type="evidence" value="ECO:0007669"/>
    <property type="project" value="InterPro"/>
</dbReference>
<dbReference type="Pfam" id="PF01053">
    <property type="entry name" value="Cys_Met_Meta_PP"/>
    <property type="match status" value="1"/>
</dbReference>
<comment type="cofactor">
    <cofactor evidence="1 9">
        <name>pyridoxal 5'-phosphate</name>
        <dbReference type="ChEBI" id="CHEBI:597326"/>
    </cofactor>
</comment>
<keyword evidence="4 10" id="KW-0456">Lyase</keyword>
<dbReference type="PANTHER" id="PTHR43500">
    <property type="entry name" value="CYSTATHIONINE BETA-LYASE-RELATED"/>
    <property type="match status" value="1"/>
</dbReference>
<dbReference type="PANTHER" id="PTHR43500:SF1">
    <property type="entry name" value="CYSTATHIONINE BETA-LYASE-RELATED"/>
    <property type="match status" value="1"/>
</dbReference>
<dbReference type="AlphaFoldDB" id="A0A8J7CCB0"/>
<dbReference type="RefSeq" id="WP_192534076.1">
    <property type="nucleotide sequence ID" value="NZ_JACZHT010000003.1"/>
</dbReference>
<dbReference type="PROSITE" id="PS00868">
    <property type="entry name" value="CYS_MET_METAB_PP"/>
    <property type="match status" value="1"/>
</dbReference>
<evidence type="ECO:0000256" key="9">
    <source>
        <dbReference type="RuleBase" id="RU362118"/>
    </source>
</evidence>
<dbReference type="InterPro" id="IPR000277">
    <property type="entry name" value="Cys/Met-Metab_PyrdxlP-dep_enz"/>
</dbReference>
<dbReference type="InterPro" id="IPR006233">
    <property type="entry name" value="Cys_b_lyase_bac"/>
</dbReference>
<dbReference type="PIRSF" id="PIRSF001434">
    <property type="entry name" value="CGS"/>
    <property type="match status" value="1"/>
</dbReference>
<gene>
    <name evidence="10" type="primary">metC</name>
    <name evidence="10" type="ORF">IHV25_05340</name>
</gene>
<evidence type="ECO:0000256" key="1">
    <source>
        <dbReference type="ARBA" id="ARBA00001933"/>
    </source>
</evidence>
<comment type="similarity">
    <text evidence="2 9">Belongs to the trans-sulfuration enzymes family.</text>
</comment>
<evidence type="ECO:0000256" key="4">
    <source>
        <dbReference type="ARBA" id="ARBA00023239"/>
    </source>
</evidence>
<dbReference type="Gene3D" id="3.90.1150.10">
    <property type="entry name" value="Aspartate Aminotransferase, domain 1"/>
    <property type="match status" value="1"/>
</dbReference>